<reference evidence="3" key="3">
    <citation type="submission" date="2013-11" db="EMBL/GenBank/DDBJ databases">
        <title>The Genome Sequence of Phytophthora parasitica IAC_01/95.</title>
        <authorList>
            <consortium name="The Broad Institute Genomics Platform"/>
            <person name="Russ C."/>
            <person name="Tyler B."/>
            <person name="Panabieres F."/>
            <person name="Shan W."/>
            <person name="Tripathy S."/>
            <person name="Grunwald N."/>
            <person name="Machado M."/>
            <person name="Johnson C.S."/>
            <person name="Arredondo F."/>
            <person name="Hong C."/>
            <person name="Coffey M."/>
            <person name="Young S.K."/>
            <person name="Zeng Q."/>
            <person name="Gargeya S."/>
            <person name="Fitzgerald M."/>
            <person name="Abouelleil A."/>
            <person name="Alvarado L."/>
            <person name="Chapman S.B."/>
            <person name="Gainer-Dewar J."/>
            <person name="Goldberg J."/>
            <person name="Griggs A."/>
            <person name="Gujja S."/>
            <person name="Hansen M."/>
            <person name="Howarth C."/>
            <person name="Imamovic A."/>
            <person name="Ireland A."/>
            <person name="Larimer J."/>
            <person name="McCowan C."/>
            <person name="Murphy C."/>
            <person name="Pearson M."/>
            <person name="Poon T.W."/>
            <person name="Priest M."/>
            <person name="Roberts A."/>
            <person name="Saif S."/>
            <person name="Shea T."/>
            <person name="Sykes S."/>
            <person name="Wortman J."/>
            <person name="Nusbaum C."/>
            <person name="Birren B."/>
        </authorList>
    </citation>
    <scope>NUCLEOTIDE SEQUENCE [LARGE SCALE GENOMIC DNA]</scope>
    <source>
        <strain evidence="3">IAC_01/95</strain>
    </source>
</reference>
<sequence>MMDVEMLDPLGEIHTTGGYTQLDFIYNGNECALFIDMA</sequence>
<gene>
    <name evidence="3" type="ORF">L914_02177</name>
    <name evidence="1" type="ORF">L915_02197</name>
    <name evidence="2" type="ORF">L917_02085</name>
</gene>
<dbReference type="EMBL" id="KI677750">
    <property type="protein sequence ID" value="ETM01309.1"/>
    <property type="molecule type" value="Genomic_DNA"/>
</dbReference>
<dbReference type="EMBL" id="KI690991">
    <property type="protein sequence ID" value="ETM54493.1"/>
    <property type="molecule type" value="Genomic_DNA"/>
</dbReference>
<dbReference type="EMBL" id="KI684504">
    <property type="protein sequence ID" value="ETK94811.1"/>
    <property type="molecule type" value="Genomic_DNA"/>
</dbReference>
<dbReference type="AlphaFoldDB" id="W2HJZ5"/>
<name>W2HJZ5_PHYNI</name>
<organism evidence="1">
    <name type="scientific">Phytophthora nicotianae</name>
    <name type="common">Potato buckeye rot agent</name>
    <name type="synonym">Phytophthora parasitica</name>
    <dbReference type="NCBI Taxonomy" id="4792"/>
    <lineage>
        <taxon>Eukaryota</taxon>
        <taxon>Sar</taxon>
        <taxon>Stramenopiles</taxon>
        <taxon>Oomycota</taxon>
        <taxon>Peronosporomycetes</taxon>
        <taxon>Peronosporales</taxon>
        <taxon>Peronosporaceae</taxon>
        <taxon>Phytophthora</taxon>
    </lineage>
</organism>
<reference evidence="2" key="1">
    <citation type="submission" date="2013-11" db="EMBL/GenBank/DDBJ databases">
        <title>The Genome Sequence of Phytophthora parasitica CHvinca01.</title>
        <authorList>
            <consortium name="The Broad Institute Genomics Platform"/>
            <person name="Russ C."/>
            <person name="Tyler B."/>
            <person name="Panabieres F."/>
            <person name="Shan W."/>
            <person name="Tripathy S."/>
            <person name="Grunwald N."/>
            <person name="Machado M."/>
            <person name="Johnson C.S."/>
            <person name="Arredondo F."/>
            <person name="Hong C."/>
            <person name="Coffey M."/>
            <person name="Young S.K."/>
            <person name="Zeng Q."/>
            <person name="Gargeya S."/>
            <person name="Fitzgerald M."/>
            <person name="Abouelleil A."/>
            <person name="Alvarado L."/>
            <person name="Chapman S.B."/>
            <person name="Gainer-Dewar J."/>
            <person name="Goldberg J."/>
            <person name="Griggs A."/>
            <person name="Gujja S."/>
            <person name="Hansen M."/>
            <person name="Howarth C."/>
            <person name="Imamovic A."/>
            <person name="Ireland A."/>
            <person name="Larimer J."/>
            <person name="McCowan C."/>
            <person name="Murphy C."/>
            <person name="Pearson M."/>
            <person name="Poon T.W."/>
            <person name="Priest M."/>
            <person name="Roberts A."/>
            <person name="Saif S."/>
            <person name="Shea T."/>
            <person name="Sykes S."/>
            <person name="Wortman J."/>
            <person name="Nusbaum C."/>
            <person name="Birren B."/>
        </authorList>
    </citation>
    <scope>NUCLEOTIDE SEQUENCE [LARGE SCALE GENOMIC DNA]</scope>
    <source>
        <strain evidence="2">CHvinca01</strain>
    </source>
</reference>
<proteinExistence type="predicted"/>
<dbReference type="Proteomes" id="UP000053236">
    <property type="component" value="Unassembled WGS sequence"/>
</dbReference>
<accession>W2HJZ5</accession>
<evidence type="ECO:0000313" key="1">
    <source>
        <dbReference type="EMBL" id="ETK94811.1"/>
    </source>
</evidence>
<dbReference type="Proteomes" id="UP000054423">
    <property type="component" value="Unassembled WGS sequence"/>
</dbReference>
<protein>
    <submittedName>
        <fullName evidence="1">Uncharacterized protein</fullName>
    </submittedName>
</protein>
<evidence type="ECO:0000313" key="3">
    <source>
        <dbReference type="EMBL" id="ETM54493.1"/>
    </source>
</evidence>
<dbReference type="Proteomes" id="UP000054532">
    <property type="component" value="Unassembled WGS sequence"/>
</dbReference>
<reference evidence="1" key="2">
    <citation type="submission" date="2013-11" db="EMBL/GenBank/DDBJ databases">
        <title>The Genome Sequence of Phytophthora parasitica CJ02B3.</title>
        <authorList>
            <consortium name="The Broad Institute Genomics Platform"/>
            <person name="Russ C."/>
            <person name="Tyler B."/>
            <person name="Panabieres F."/>
            <person name="Shan W."/>
            <person name="Tripathy S."/>
            <person name="Grunwald N."/>
            <person name="Machado M."/>
            <person name="Johnson C.S."/>
            <person name="Arredondo F."/>
            <person name="Hong C."/>
            <person name="Coffey M."/>
            <person name="Young S.K."/>
            <person name="Zeng Q."/>
            <person name="Gargeya S."/>
            <person name="Fitzgerald M."/>
            <person name="Abouelleil A."/>
            <person name="Alvarado L."/>
            <person name="Chapman S.B."/>
            <person name="Gainer-Dewar J."/>
            <person name="Goldberg J."/>
            <person name="Griggs A."/>
            <person name="Gujja S."/>
            <person name="Hansen M."/>
            <person name="Howarth C."/>
            <person name="Imamovic A."/>
            <person name="Ireland A."/>
            <person name="Larimer J."/>
            <person name="McCowan C."/>
            <person name="Murphy C."/>
            <person name="Pearson M."/>
            <person name="Poon T.W."/>
            <person name="Priest M."/>
            <person name="Roberts A."/>
            <person name="Saif S."/>
            <person name="Shea T."/>
            <person name="Sykes S."/>
            <person name="Wortman J."/>
            <person name="Nusbaum C."/>
            <person name="Birren B."/>
        </authorList>
    </citation>
    <scope>NUCLEOTIDE SEQUENCE [LARGE SCALE GENOMIC DNA]</scope>
    <source>
        <strain evidence="1">CJ02B3</strain>
    </source>
</reference>
<evidence type="ECO:0000313" key="2">
    <source>
        <dbReference type="EMBL" id="ETM01309.1"/>
    </source>
</evidence>